<dbReference type="Gene3D" id="3.40.50.1820">
    <property type="entry name" value="alpha/beta hydrolase"/>
    <property type="match status" value="1"/>
</dbReference>
<dbReference type="AlphaFoldDB" id="A0A409XVX9"/>
<dbReference type="Proteomes" id="UP000283269">
    <property type="component" value="Unassembled WGS sequence"/>
</dbReference>
<comment type="caution">
    <text evidence="3">The sequence shown here is derived from an EMBL/GenBank/DDBJ whole genome shotgun (WGS) entry which is preliminary data.</text>
</comment>
<dbReference type="EMBL" id="NHYD01000192">
    <property type="protein sequence ID" value="PPQ94914.1"/>
    <property type="molecule type" value="Genomic_DNA"/>
</dbReference>
<feature type="domain" description="AB hydrolase-1" evidence="2">
    <location>
        <begin position="105"/>
        <end position="330"/>
    </location>
</feature>
<dbReference type="InParanoid" id="A0A409XVX9"/>
<dbReference type="STRING" id="93625.A0A409XVX9"/>
<feature type="chain" id="PRO_5019230608" description="AB hydrolase-1 domain-containing protein" evidence="1">
    <location>
        <begin position="18"/>
        <end position="381"/>
    </location>
</feature>
<proteinExistence type="predicted"/>
<dbReference type="OrthoDB" id="1743579at2759"/>
<organism evidence="3 4">
    <name type="scientific">Psilocybe cyanescens</name>
    <dbReference type="NCBI Taxonomy" id="93625"/>
    <lineage>
        <taxon>Eukaryota</taxon>
        <taxon>Fungi</taxon>
        <taxon>Dikarya</taxon>
        <taxon>Basidiomycota</taxon>
        <taxon>Agaricomycotina</taxon>
        <taxon>Agaricomycetes</taxon>
        <taxon>Agaricomycetidae</taxon>
        <taxon>Agaricales</taxon>
        <taxon>Agaricineae</taxon>
        <taxon>Strophariaceae</taxon>
        <taxon>Psilocybe</taxon>
    </lineage>
</organism>
<dbReference type="InterPro" id="IPR029058">
    <property type="entry name" value="AB_hydrolase_fold"/>
</dbReference>
<dbReference type="Pfam" id="PF12697">
    <property type="entry name" value="Abhydrolase_6"/>
    <property type="match status" value="1"/>
</dbReference>
<gene>
    <name evidence="3" type="ORF">CVT25_004400</name>
</gene>
<keyword evidence="4" id="KW-1185">Reference proteome</keyword>
<dbReference type="SUPFAM" id="SSF53474">
    <property type="entry name" value="alpha/beta-Hydrolases"/>
    <property type="match status" value="1"/>
</dbReference>
<name>A0A409XVX9_PSICY</name>
<evidence type="ECO:0000256" key="1">
    <source>
        <dbReference type="SAM" id="SignalP"/>
    </source>
</evidence>
<protein>
    <recommendedName>
        <fullName evidence="2">AB hydrolase-1 domain-containing protein</fullName>
    </recommendedName>
</protein>
<keyword evidence="1" id="KW-0732">Signal</keyword>
<evidence type="ECO:0000259" key="2">
    <source>
        <dbReference type="Pfam" id="PF12697"/>
    </source>
</evidence>
<reference evidence="3 4" key="1">
    <citation type="journal article" date="2018" name="Evol. Lett.">
        <title>Horizontal gene cluster transfer increased hallucinogenic mushroom diversity.</title>
        <authorList>
            <person name="Reynolds H.T."/>
            <person name="Vijayakumar V."/>
            <person name="Gluck-Thaler E."/>
            <person name="Korotkin H.B."/>
            <person name="Matheny P.B."/>
            <person name="Slot J.C."/>
        </authorList>
    </citation>
    <scope>NUCLEOTIDE SEQUENCE [LARGE SCALE GENOMIC DNA]</scope>
    <source>
        <strain evidence="3 4">2631</strain>
    </source>
</reference>
<dbReference type="InterPro" id="IPR000073">
    <property type="entry name" value="AB_hydrolase_1"/>
</dbReference>
<evidence type="ECO:0000313" key="3">
    <source>
        <dbReference type="EMBL" id="PPQ94914.1"/>
    </source>
</evidence>
<feature type="signal peptide" evidence="1">
    <location>
        <begin position="1"/>
        <end position="17"/>
    </location>
</feature>
<evidence type="ECO:0000313" key="4">
    <source>
        <dbReference type="Proteomes" id="UP000283269"/>
    </source>
</evidence>
<sequence length="381" mass="40606">MLSVLVIALSASCLALATRPSGPKCQQVTIPVIISATTQNIDLKAPKNQSELTGLITRFTSLSSNVTADVLKGETNLTASYKIWSLLCLPSNVSTKPVTTVEFAIHGINFDHSYWNFGGDGSQYNYVDAATRAGHAIFLYDRLGLQGVGQSSKPDGIKEVQTATQIEVAAMLIRYLKSGKSGYKFTKFIGIGHSYGSIQLVGIASKFGNLLDATILTGFSPFQGGIGTSLAAFGLTIASQQNRARFGALSNSYLATQSIYNDQAAFFAFPFFDFDVLKFASATKGSATLGEFLTLSAQAALNYTNPIFVVTGDKDFIFCGGDCFQLFPGAPVNVVEASKVLFPSVQKFNVSIPANTGHAINVHFGAENVYASIQGWIASNV</sequence>
<accession>A0A409XVX9</accession>